<dbReference type="InterPro" id="IPR000152">
    <property type="entry name" value="EGF-type_Asp/Asn_hydroxyl_site"/>
</dbReference>
<evidence type="ECO:0000256" key="3">
    <source>
        <dbReference type="ARBA" id="ARBA00022536"/>
    </source>
</evidence>
<dbReference type="GO" id="GO:0016020">
    <property type="term" value="C:membrane"/>
    <property type="evidence" value="ECO:0007669"/>
    <property type="project" value="UniProtKB-SubCell"/>
</dbReference>
<keyword evidence="3 14" id="KW-0245">EGF-like domain</keyword>
<feature type="domain" description="EGF-like" evidence="17">
    <location>
        <begin position="261"/>
        <end position="298"/>
    </location>
</feature>
<organism evidence="18 19">
    <name type="scientific">Parambassis ranga</name>
    <name type="common">Indian glassy fish</name>
    <dbReference type="NCBI Taxonomy" id="210632"/>
    <lineage>
        <taxon>Eukaryota</taxon>
        <taxon>Metazoa</taxon>
        <taxon>Chordata</taxon>
        <taxon>Craniata</taxon>
        <taxon>Vertebrata</taxon>
        <taxon>Euteleostomi</taxon>
        <taxon>Actinopterygii</taxon>
        <taxon>Neopterygii</taxon>
        <taxon>Teleostei</taxon>
        <taxon>Neoteleostei</taxon>
        <taxon>Acanthomorphata</taxon>
        <taxon>Ovalentaria</taxon>
        <taxon>Ambassidae</taxon>
        <taxon>Parambassis</taxon>
    </lineage>
</organism>
<dbReference type="OrthoDB" id="4062651at2759"/>
<evidence type="ECO:0000313" key="18">
    <source>
        <dbReference type="Proteomes" id="UP000515145"/>
    </source>
</evidence>
<evidence type="ECO:0000256" key="8">
    <source>
        <dbReference type="ARBA" id="ARBA00022974"/>
    </source>
</evidence>
<dbReference type="InterPro" id="IPR026823">
    <property type="entry name" value="cEGF"/>
</dbReference>
<keyword evidence="4 15" id="KW-0812">Transmembrane</keyword>
<comment type="function">
    <text evidence="12">Endothelial cell receptor that plays a critical role in regulating several physiological processes including hemostasis, coagulation, fibrinolysis, inflammation, and angiogenesis. Acts as a cofactor for thrombin activation of protein C/PROC on the surface of vascular endothelial cells leading to initiation of the activated protein C anticoagulant pathway. Also accelerates the activation of the plasma carboxypeptidase B2/CPB2, which catalyzes removal of C-terminal basic amino acids from its substrates including kinins or anaphylatoxins leading to fibrinolysis inhibition. Plays critical protective roles in changing the cleavage specificity of protease-activated receptor 1/PAR1, inhibiting endothelial cell permeability and inflammation. Suppresses inflammation distinctly from its anticoagulant cofactor activity by sequestering HMGB1 thereby preventing it from engaging cellular receptors such as RAGE and contributing to the inflammatory response.</text>
</comment>
<dbReference type="PROSITE" id="PS01186">
    <property type="entry name" value="EGF_2"/>
    <property type="match status" value="1"/>
</dbReference>
<dbReference type="SUPFAM" id="SSF57196">
    <property type="entry name" value="EGF/Laminin"/>
    <property type="match status" value="1"/>
</dbReference>
<keyword evidence="7" id="KW-0677">Repeat</keyword>
<dbReference type="InterPro" id="IPR051505">
    <property type="entry name" value="C-type_lectin_domain"/>
</dbReference>
<keyword evidence="11" id="KW-1015">Disulfide bond</keyword>
<evidence type="ECO:0000256" key="9">
    <source>
        <dbReference type="ARBA" id="ARBA00022989"/>
    </source>
</evidence>
<evidence type="ECO:0000256" key="11">
    <source>
        <dbReference type="ARBA" id="ARBA00023157"/>
    </source>
</evidence>
<evidence type="ECO:0000256" key="13">
    <source>
        <dbReference type="ARBA" id="ARBA00046453"/>
    </source>
</evidence>
<evidence type="ECO:0000313" key="19">
    <source>
        <dbReference type="RefSeq" id="XP_028254015.1"/>
    </source>
</evidence>
<keyword evidence="6" id="KW-0430">Lectin</keyword>
<dbReference type="PROSITE" id="PS50026">
    <property type="entry name" value="EGF_3"/>
    <property type="match status" value="1"/>
</dbReference>
<comment type="caution">
    <text evidence="14">Lacks conserved residue(s) required for the propagation of feature annotation.</text>
</comment>
<dbReference type="GO" id="GO:0030246">
    <property type="term" value="F:carbohydrate binding"/>
    <property type="evidence" value="ECO:0007669"/>
    <property type="project" value="UniProtKB-KW"/>
</dbReference>
<evidence type="ECO:0000256" key="2">
    <source>
        <dbReference type="ARBA" id="ARBA00019822"/>
    </source>
</evidence>
<dbReference type="InterPro" id="IPR015149">
    <property type="entry name" value="Tme5_EGF-like"/>
</dbReference>
<evidence type="ECO:0000256" key="7">
    <source>
        <dbReference type="ARBA" id="ARBA00022737"/>
    </source>
</evidence>
<dbReference type="SUPFAM" id="SSF57184">
    <property type="entry name" value="Growth factor receptor domain"/>
    <property type="match status" value="1"/>
</dbReference>
<protein>
    <recommendedName>
        <fullName evidence="2">Thrombomodulin</fullName>
    </recommendedName>
</protein>
<dbReference type="GO" id="GO:0004888">
    <property type="term" value="F:transmembrane signaling receptor activity"/>
    <property type="evidence" value="ECO:0007669"/>
    <property type="project" value="InterPro"/>
</dbReference>
<feature type="chain" id="PRO_5027672232" description="Thrombomodulin" evidence="16">
    <location>
        <begin position="26"/>
        <end position="535"/>
    </location>
</feature>
<evidence type="ECO:0000256" key="10">
    <source>
        <dbReference type="ARBA" id="ARBA00023136"/>
    </source>
</evidence>
<evidence type="ECO:0000256" key="4">
    <source>
        <dbReference type="ARBA" id="ARBA00022692"/>
    </source>
</evidence>
<evidence type="ECO:0000256" key="5">
    <source>
        <dbReference type="ARBA" id="ARBA00022729"/>
    </source>
</evidence>
<dbReference type="Pfam" id="PF00008">
    <property type="entry name" value="EGF"/>
    <property type="match status" value="1"/>
</dbReference>
<dbReference type="InterPro" id="IPR049883">
    <property type="entry name" value="NOTCH1_EGF-like"/>
</dbReference>
<dbReference type="Pfam" id="PF12662">
    <property type="entry name" value="cEGF"/>
    <property type="match status" value="1"/>
</dbReference>
<dbReference type="PANTHER" id="PTHR14789:SF9">
    <property type="entry name" value="THROMBOMODULIN"/>
    <property type="match status" value="1"/>
</dbReference>
<dbReference type="InterPro" id="IPR009030">
    <property type="entry name" value="Growth_fac_rcpt_cys_sf"/>
</dbReference>
<feature type="signal peptide" evidence="16">
    <location>
        <begin position="1"/>
        <end position="25"/>
    </location>
</feature>
<dbReference type="InterPro" id="IPR001881">
    <property type="entry name" value="EGF-like_Ca-bd_dom"/>
</dbReference>
<evidence type="ECO:0000256" key="16">
    <source>
        <dbReference type="SAM" id="SignalP"/>
    </source>
</evidence>
<keyword evidence="5 16" id="KW-0732">Signal</keyword>
<evidence type="ECO:0000259" key="17">
    <source>
        <dbReference type="PROSITE" id="PS50026"/>
    </source>
</evidence>
<evidence type="ECO:0000256" key="6">
    <source>
        <dbReference type="ARBA" id="ARBA00022734"/>
    </source>
</evidence>
<dbReference type="Gene3D" id="2.10.25.10">
    <property type="entry name" value="Laminin"/>
    <property type="match status" value="5"/>
</dbReference>
<keyword evidence="18" id="KW-1185">Reference proteome</keyword>
<evidence type="ECO:0000256" key="1">
    <source>
        <dbReference type="ARBA" id="ARBA00004479"/>
    </source>
</evidence>
<accession>A0A6P7HEP1</accession>
<comment type="subunit">
    <text evidence="13">Interacts with ITGAL, ITGAM and ITGB2. Interacts with thrombin/F2; this interaction switches the specificity of thrombin from a procoagulant to an anticoagulant and antifibrinolytic protease. Interacts with ANGP1 and ANGP2; these interactions significantly inhibit the generation of activated PC and TAFIa/CPB2 by the thrombin/thrombomodulin complex. Interacts with PF4; this interaction enhances generation of activated protein C. Interacts with HMGB1; this interaction inhibits HMGB1 inflammatory activity.</text>
</comment>
<sequence>MMICTARQGLLFCAVFLWFGEAVLSKRGRCAGDLCSFQVLEDFETAKEACKESGAKLFTLSSEEDTDKLPSALHGLSGRYWVQITDRTRGEDAANDLRNCPSVSVTMGRPVALEWEPCRDKVDGYLCQYRLDDACKGVKIGGSERVTYTTVTGFELIDTDTFPQGTIAIKVGKEYTLSKHLCVSTFWLQAPWKCEVFGGGCEHDCNATTDTCLCPAGRTLHPNNITCAADPCAGCAERRQRTGDTCRKGYRLAEDGKSCLDVNECEEDPCMAEGQECVNTAGDFECICQEGFDEEDGVCVNVTICSLCEHMDCQKFNGKYQCVCRKGFKVSPIDPTKCDPHCTERDCPASCVSNHELEMKDMHQCHCPDGYIQDIRNGTAICTDINECESQEMCDHGCENLFGGYRCLCRDGFKLEDESKCVRLEEEDEDYGSGSASPYLTPPSIPASVQPAAVPSYIKTGSVLGITVFVLLCVLLLYFVVHNMAKRCGRFELSSFKSPDIDIFYLQQVTTETYKRLSFDKQIKNDSQRLESNHT</sequence>
<dbReference type="CDD" id="cd00054">
    <property type="entry name" value="EGF_CA"/>
    <property type="match status" value="2"/>
</dbReference>
<dbReference type="GO" id="GO:0005509">
    <property type="term" value="F:calcium ion binding"/>
    <property type="evidence" value="ECO:0007669"/>
    <property type="project" value="InterPro"/>
</dbReference>
<dbReference type="InParanoid" id="A0A6P7HEP1"/>
<keyword evidence="10 15" id="KW-0472">Membrane</keyword>
<dbReference type="PROSITE" id="PS01187">
    <property type="entry name" value="EGF_CA"/>
    <property type="match status" value="2"/>
</dbReference>
<dbReference type="InterPro" id="IPR000742">
    <property type="entry name" value="EGF"/>
</dbReference>
<evidence type="ECO:0000256" key="12">
    <source>
        <dbReference type="ARBA" id="ARBA00045242"/>
    </source>
</evidence>
<dbReference type="SMART" id="SM00181">
    <property type="entry name" value="EGF"/>
    <property type="match status" value="5"/>
</dbReference>
<keyword evidence="8" id="KW-0654">Proteoglycan</keyword>
<dbReference type="GeneID" id="114429262"/>
<keyword evidence="8" id="KW-0325">Glycoprotein</keyword>
<dbReference type="InterPro" id="IPR016187">
    <property type="entry name" value="CTDL_fold"/>
</dbReference>
<dbReference type="Pfam" id="PF09064">
    <property type="entry name" value="EGF_Tme5"/>
    <property type="match status" value="1"/>
</dbReference>
<name>A0A6P7HEP1_9TELE</name>
<dbReference type="InterPro" id="IPR018097">
    <property type="entry name" value="EGF_Ca-bd_CS"/>
</dbReference>
<feature type="transmembrane region" description="Helical" evidence="15">
    <location>
        <begin position="463"/>
        <end position="481"/>
    </location>
</feature>
<dbReference type="SMART" id="SM00179">
    <property type="entry name" value="EGF_CA"/>
    <property type="match status" value="2"/>
</dbReference>
<dbReference type="Pfam" id="PF07645">
    <property type="entry name" value="EGF_CA"/>
    <property type="match status" value="1"/>
</dbReference>
<evidence type="ECO:0000256" key="15">
    <source>
        <dbReference type="SAM" id="Phobius"/>
    </source>
</evidence>
<dbReference type="Proteomes" id="UP000515145">
    <property type="component" value="Chromosome 24"/>
</dbReference>
<evidence type="ECO:0000256" key="14">
    <source>
        <dbReference type="PROSITE-ProRule" id="PRU00076"/>
    </source>
</evidence>
<gene>
    <name evidence="19" type="primary">LOC114429262</name>
</gene>
<comment type="subcellular location">
    <subcellularLocation>
        <location evidence="1">Membrane</location>
        <topology evidence="1">Single-pass type I membrane protein</topology>
    </subcellularLocation>
</comment>
<dbReference type="SUPFAM" id="SSF56436">
    <property type="entry name" value="C-type lectin-like"/>
    <property type="match status" value="1"/>
</dbReference>
<dbReference type="RefSeq" id="XP_028254015.1">
    <property type="nucleotide sequence ID" value="XM_028398214.1"/>
</dbReference>
<dbReference type="AlphaFoldDB" id="A0A6P7HEP1"/>
<keyword evidence="9 15" id="KW-1133">Transmembrane helix</keyword>
<dbReference type="PANTHER" id="PTHR14789">
    <property type="entry name" value="CHONDROLECTIN VARIANT CHODLFDELTAE"/>
    <property type="match status" value="1"/>
</dbReference>
<proteinExistence type="predicted"/>
<dbReference type="PROSITE" id="PS00010">
    <property type="entry name" value="ASX_HYDROXYL"/>
    <property type="match status" value="2"/>
</dbReference>
<reference evidence="19" key="1">
    <citation type="submission" date="2025-08" db="UniProtKB">
        <authorList>
            <consortium name="RefSeq"/>
        </authorList>
    </citation>
    <scope>IDENTIFICATION</scope>
</reference>